<evidence type="ECO:0000256" key="8">
    <source>
        <dbReference type="SAM" id="MobiDB-lite"/>
    </source>
</evidence>
<evidence type="ECO:0000256" key="9">
    <source>
        <dbReference type="SAM" id="Phobius"/>
    </source>
</evidence>
<dbReference type="CDD" id="cd18578">
    <property type="entry name" value="ABC_6TM_Pgp_ABCB1_D2_like"/>
    <property type="match status" value="1"/>
</dbReference>
<evidence type="ECO:0000259" key="10">
    <source>
        <dbReference type="PROSITE" id="PS50893"/>
    </source>
</evidence>
<evidence type="ECO:0000313" key="13">
    <source>
        <dbReference type="Proteomes" id="UP000054567"/>
    </source>
</evidence>
<dbReference type="GO" id="GO:0090374">
    <property type="term" value="P:oligopeptide export from mitochondrion"/>
    <property type="evidence" value="ECO:0007669"/>
    <property type="project" value="TreeGrafter"/>
</dbReference>
<keyword evidence="5" id="KW-0067">ATP-binding</keyword>
<keyword evidence="6 9" id="KW-1133">Transmembrane helix</keyword>
<dbReference type="InterPro" id="IPR003593">
    <property type="entry name" value="AAA+_ATPase"/>
</dbReference>
<comment type="similarity">
    <text evidence="2">Belongs to the ABC transporter superfamily. ABCB family. Multidrug resistance exporter (TC 3.A.1.201) subfamily.</text>
</comment>
<feature type="domain" description="ABC transporter" evidence="10">
    <location>
        <begin position="372"/>
        <end position="611"/>
    </location>
</feature>
<evidence type="ECO:0000256" key="4">
    <source>
        <dbReference type="ARBA" id="ARBA00022741"/>
    </source>
</evidence>
<dbReference type="InterPro" id="IPR036640">
    <property type="entry name" value="ABC1_TM_sf"/>
</dbReference>
<keyword evidence="4" id="KW-0547">Nucleotide-binding</keyword>
<protein>
    <submittedName>
        <fullName evidence="12">Leptomycin B resistance protein pmd1</fullName>
    </submittedName>
</protein>
<dbReference type="PANTHER" id="PTHR43394:SF15">
    <property type="entry name" value="ALPHA-FACTOR-TRANSPORTING ATPASE"/>
    <property type="match status" value="1"/>
</dbReference>
<dbReference type="GO" id="GO:0005743">
    <property type="term" value="C:mitochondrial inner membrane"/>
    <property type="evidence" value="ECO:0007669"/>
    <property type="project" value="TreeGrafter"/>
</dbReference>
<dbReference type="InterPro" id="IPR027417">
    <property type="entry name" value="P-loop_NTPase"/>
</dbReference>
<feature type="transmembrane region" description="Helical" evidence="9">
    <location>
        <begin position="759"/>
        <end position="782"/>
    </location>
</feature>
<keyword evidence="3 9" id="KW-0812">Transmembrane</keyword>
<proteinExistence type="inferred from homology"/>
<accession>A0A0J6FEZ9</accession>
<feature type="transmembrane region" description="Helical" evidence="9">
    <location>
        <begin position="1020"/>
        <end position="1039"/>
    </location>
</feature>
<dbReference type="VEuPathDB" id="FungiDB:CPAG_05216"/>
<reference evidence="12 13" key="1">
    <citation type="submission" date="2007-06" db="EMBL/GenBank/DDBJ databases">
        <title>The Genome Sequence of Coccidioides posadasii RMSCC_3488.</title>
        <authorList>
            <consortium name="Coccidioides Genome Resources Consortium"/>
            <consortium name="The Broad Institute Genome Sequencing Platform"/>
            <person name="Henn M.R."/>
            <person name="Sykes S."/>
            <person name="Young S."/>
            <person name="Jaffe D."/>
            <person name="Berlin A."/>
            <person name="Alvarez P."/>
            <person name="Butler J."/>
            <person name="Gnerre S."/>
            <person name="Grabherr M."/>
            <person name="Mauceli E."/>
            <person name="Brockman W."/>
            <person name="Kodira C."/>
            <person name="Alvarado L."/>
            <person name="Zeng Q."/>
            <person name="Crawford M."/>
            <person name="Antoine C."/>
            <person name="Devon K."/>
            <person name="Galgiani J."/>
            <person name="Orsborn K."/>
            <person name="Lewis M.L."/>
            <person name="Nusbaum C."/>
            <person name="Galagan J."/>
            <person name="Birren B."/>
        </authorList>
    </citation>
    <scope>NUCLEOTIDE SEQUENCE [LARGE SCALE GENOMIC DNA]</scope>
    <source>
        <strain evidence="12 13">RMSCC 3488</strain>
    </source>
</reference>
<feature type="domain" description="ABC transporter" evidence="10">
    <location>
        <begin position="1081"/>
        <end position="1339"/>
    </location>
</feature>
<evidence type="ECO:0000256" key="6">
    <source>
        <dbReference type="ARBA" id="ARBA00022989"/>
    </source>
</evidence>
<dbReference type="PANTHER" id="PTHR43394">
    <property type="entry name" value="ATP-DEPENDENT PERMEASE MDL1, MITOCHONDRIAL"/>
    <property type="match status" value="1"/>
</dbReference>
<dbReference type="Pfam" id="PF00664">
    <property type="entry name" value="ABC_membrane"/>
    <property type="match status" value="2"/>
</dbReference>
<comment type="subcellular location">
    <subcellularLocation>
        <location evidence="1">Membrane</location>
        <topology evidence="1">Multi-pass membrane protein</topology>
    </subcellularLocation>
</comment>
<dbReference type="Gene3D" id="3.40.50.300">
    <property type="entry name" value="P-loop containing nucleotide triphosphate hydrolases"/>
    <property type="match status" value="2"/>
</dbReference>
<dbReference type="Pfam" id="PF00005">
    <property type="entry name" value="ABC_tran"/>
    <property type="match status" value="2"/>
</dbReference>
<dbReference type="CDD" id="cd18577">
    <property type="entry name" value="ABC_6TM_Pgp_ABCB1_D1_like"/>
    <property type="match status" value="1"/>
</dbReference>
<dbReference type="InterPro" id="IPR003439">
    <property type="entry name" value="ABC_transporter-like_ATP-bd"/>
</dbReference>
<dbReference type="OrthoDB" id="6500128at2759"/>
<evidence type="ECO:0000259" key="11">
    <source>
        <dbReference type="PROSITE" id="PS50929"/>
    </source>
</evidence>
<gene>
    <name evidence="12" type="ORF">CPAG_05216</name>
</gene>
<dbReference type="FunFam" id="3.40.50.300:FF:001471">
    <property type="entry name" value="P-loop containing nucleoside triphosphate hydrolase protein"/>
    <property type="match status" value="1"/>
</dbReference>
<feature type="domain" description="ABC transmembrane type-1" evidence="11">
    <location>
        <begin position="42"/>
        <end position="334"/>
    </location>
</feature>
<dbReference type="GO" id="GO:0016887">
    <property type="term" value="F:ATP hydrolysis activity"/>
    <property type="evidence" value="ECO:0007669"/>
    <property type="project" value="InterPro"/>
</dbReference>
<feature type="region of interest" description="Disordered" evidence="8">
    <location>
        <begin position="677"/>
        <end position="699"/>
    </location>
</feature>
<reference evidence="13" key="3">
    <citation type="journal article" date="2010" name="Genome Res.">
        <title>Population genomic sequencing of Coccidioides fungi reveals recent hybridization and transposon control.</title>
        <authorList>
            <person name="Neafsey D.E."/>
            <person name="Barker B.M."/>
            <person name="Sharpton T.J."/>
            <person name="Stajich J.E."/>
            <person name="Park D.J."/>
            <person name="Whiston E."/>
            <person name="Hung C.-Y."/>
            <person name="McMahan C."/>
            <person name="White J."/>
            <person name="Sykes S."/>
            <person name="Heiman D."/>
            <person name="Young S."/>
            <person name="Zeng Q."/>
            <person name="Abouelleil A."/>
            <person name="Aftuck L."/>
            <person name="Bessette D."/>
            <person name="Brown A."/>
            <person name="FitzGerald M."/>
            <person name="Lui A."/>
            <person name="Macdonald J.P."/>
            <person name="Priest M."/>
            <person name="Orbach M.J."/>
            <person name="Galgiani J.N."/>
            <person name="Kirkland T.N."/>
            <person name="Cole G.T."/>
            <person name="Birren B.W."/>
            <person name="Henn M.R."/>
            <person name="Taylor J.W."/>
            <person name="Rounsley S.D."/>
        </authorList>
    </citation>
    <scope>NUCLEOTIDE SEQUENCE [LARGE SCALE GENOMIC DNA]</scope>
    <source>
        <strain evidence="13">RMSCC 3488</strain>
    </source>
</reference>
<evidence type="ECO:0000256" key="2">
    <source>
        <dbReference type="ARBA" id="ARBA00007577"/>
    </source>
</evidence>
<feature type="domain" description="ABC transmembrane type-1" evidence="11">
    <location>
        <begin position="763"/>
        <end position="1047"/>
    </location>
</feature>
<evidence type="ECO:0000256" key="1">
    <source>
        <dbReference type="ARBA" id="ARBA00004141"/>
    </source>
</evidence>
<dbReference type="SUPFAM" id="SSF52540">
    <property type="entry name" value="P-loop containing nucleoside triphosphate hydrolases"/>
    <property type="match status" value="2"/>
</dbReference>
<feature type="transmembrane region" description="Helical" evidence="9">
    <location>
        <begin position="987"/>
        <end position="1008"/>
    </location>
</feature>
<dbReference type="InterPro" id="IPR039421">
    <property type="entry name" value="Type_1_exporter"/>
</dbReference>
<dbReference type="GO" id="GO:0015421">
    <property type="term" value="F:ABC-type oligopeptide transporter activity"/>
    <property type="evidence" value="ECO:0007669"/>
    <property type="project" value="TreeGrafter"/>
</dbReference>
<name>A0A0J6FEZ9_COCPO</name>
<dbReference type="GO" id="GO:0005524">
    <property type="term" value="F:ATP binding"/>
    <property type="evidence" value="ECO:0007669"/>
    <property type="project" value="UniProtKB-KW"/>
</dbReference>
<dbReference type="Proteomes" id="UP000054567">
    <property type="component" value="Unassembled WGS sequence"/>
</dbReference>
<organism evidence="12 13">
    <name type="scientific">Coccidioides posadasii RMSCC 3488</name>
    <dbReference type="NCBI Taxonomy" id="454284"/>
    <lineage>
        <taxon>Eukaryota</taxon>
        <taxon>Fungi</taxon>
        <taxon>Dikarya</taxon>
        <taxon>Ascomycota</taxon>
        <taxon>Pezizomycotina</taxon>
        <taxon>Eurotiomycetes</taxon>
        <taxon>Eurotiomycetidae</taxon>
        <taxon>Onygenales</taxon>
        <taxon>Onygenaceae</taxon>
        <taxon>Coccidioides</taxon>
    </lineage>
</organism>
<feature type="transmembrane region" description="Helical" evidence="9">
    <location>
        <begin position="802"/>
        <end position="824"/>
    </location>
</feature>
<dbReference type="PROSITE" id="PS50929">
    <property type="entry name" value="ABC_TM1F"/>
    <property type="match status" value="2"/>
</dbReference>
<evidence type="ECO:0000313" key="12">
    <source>
        <dbReference type="EMBL" id="KMM68893.1"/>
    </source>
</evidence>
<feature type="transmembrane region" description="Helical" evidence="9">
    <location>
        <begin position="86"/>
        <end position="114"/>
    </location>
</feature>
<dbReference type="EMBL" id="DS268111">
    <property type="protein sequence ID" value="KMM68893.1"/>
    <property type="molecule type" value="Genomic_DNA"/>
</dbReference>
<dbReference type="SUPFAM" id="SSF90123">
    <property type="entry name" value="ABC transporter transmembrane region"/>
    <property type="match status" value="2"/>
</dbReference>
<feature type="transmembrane region" description="Helical" evidence="9">
    <location>
        <begin position="193"/>
        <end position="211"/>
    </location>
</feature>
<feature type="transmembrane region" description="Helical" evidence="9">
    <location>
        <begin position="875"/>
        <end position="896"/>
    </location>
</feature>
<sequence length="1344" mass="148150">MASETLAGEMLAETVSVCDPGPERTWMSLFYFTTRRHIIPFLAAVIFALASGLTFPLLAIILGRIFNELTNFGAHSIATAQLMDAISVNCIFLFALGLSIWFIQSAYLSLWIVFGELQVKRARDELFKELLAKETKWFDLTTDGVTALLPRIQSHMRDFQLAVSQPLGSVFQGMVASLTGLILALYISWSLTLISLATVPVCAVVISVISMKIQPEIKAQRQELDRASKFSSNAVYSIDVVKVMNGQALEIENYMSAIRAAARHYLKQVRFTAIEIGSIHMLTFGMFVQGFWYGAYLVSVGKLNPGQVLTTFWACLQATQSIENIIPQLLVLEKGRAAATALKDILGHVHPINGSSGLMSENKTPQFCDGDIKFDNVTFAYPSQPDRLVLNRCSFFFPAGNITFVVGRSGSGKSTLGNLLLRFYAPASGEILIDGVPIHSLDINWIRNNITLVQQQSPLFNESIIRNIAFGAQDPVGVRLDDIVGCVSFAHLKETVQSMPNGLDTVVGLGGDRLSGGQRQRVALARSHLRDTPILIMDESTSALDYYTRIAIMDSLRKWRKGKTTVIITHDLSQIDEQDFVYVVDNGRISCQGYKTGLDSQHQPIIIPSPKRARIKSSEVGDITSGPVSFVGYPDAQRPPSFLPRPMSPDYSVNNCSRLVFSPVSYSPVFRQSRYHLSSNQPSPSHSLEPSAHFQSSMSHSGELGTRFAALSPLSKHSEVEQLRYQASISEASPSIHQQGSLFQTLRTVVPSLSKTENILLTLGFIAAFFHAAATPAFAFLFSQLLSTFYLTEDRLPAALRYALGILGVSIANGIASFWLHYLLERCGHAWVDRLRHQAISRIVQQPKTWFENCPNNASSLVNCLDRNAEEMRNLVGRFSGFMFVAAVMMVMGTVWGLALCWRLTLVGCACAPVLYALTRVFEKVSGYWEARCNNAAEVVSGIFSETFLDIRNVRSLTLESYFHRKHFLANLETLAIGIKRGCYTGFMFGLSESSIVFVYALVFYYGALLVSSMQYSTKAILTVFSMLLFSMANVKAVLSLVPQISSSRDSATQVLQLAGLPSDRSHEHEGHLRILHPVPIKFTAVNFSYPAQPDKLVLHNFNLTINENTCTAIVGRSGSGKSTIASLVLALYPTKTRRIRHLGQKEGSISLGGLDLREIHVPTLRSLISIVPQRPVIFPISIRENISYGLEESNFYNTLENVRAAAKAAGIDDFISSLPSGYDTIVGDGGVGLSGGQTQRLVIARALIRRPRVLILDEATSSLDVESAAAIKRTVSRLMRARDGRRGGGLTVVIITHAKEMMQVADRVVVVDKGEVVEEGPFEDLVNKHGGELRRLLRVSECM</sequence>
<feature type="transmembrane region" description="Helical" evidence="9">
    <location>
        <begin position="166"/>
        <end position="187"/>
    </location>
</feature>
<evidence type="ECO:0000256" key="7">
    <source>
        <dbReference type="ARBA" id="ARBA00023136"/>
    </source>
</evidence>
<evidence type="ECO:0000256" key="3">
    <source>
        <dbReference type="ARBA" id="ARBA00022692"/>
    </source>
</evidence>
<reference evidence="13" key="2">
    <citation type="journal article" date="2009" name="Genome Res.">
        <title>Comparative genomic analyses of the human fungal pathogens Coccidioides and their relatives.</title>
        <authorList>
            <person name="Sharpton T.J."/>
            <person name="Stajich J.E."/>
            <person name="Rounsley S.D."/>
            <person name="Gardner M.J."/>
            <person name="Wortman J.R."/>
            <person name="Jordar V.S."/>
            <person name="Maiti R."/>
            <person name="Kodira C.D."/>
            <person name="Neafsey D.E."/>
            <person name="Zeng Q."/>
            <person name="Hung C.-Y."/>
            <person name="McMahan C."/>
            <person name="Muszewska A."/>
            <person name="Grynberg M."/>
            <person name="Mandel M.A."/>
            <person name="Kellner E.M."/>
            <person name="Barker B.M."/>
            <person name="Galgiani J.N."/>
            <person name="Orbach M.J."/>
            <person name="Kirkland T.N."/>
            <person name="Cole G.T."/>
            <person name="Henn M.R."/>
            <person name="Birren B.W."/>
            <person name="Taylor J.W."/>
        </authorList>
    </citation>
    <scope>NUCLEOTIDE SEQUENCE [LARGE SCALE GENOMIC DNA]</scope>
    <source>
        <strain evidence="13">RMSCC 3488</strain>
    </source>
</reference>
<dbReference type="PROSITE" id="PS50893">
    <property type="entry name" value="ABC_TRANSPORTER_2"/>
    <property type="match status" value="2"/>
</dbReference>
<feature type="transmembrane region" description="Helical" evidence="9">
    <location>
        <begin position="38"/>
        <end position="66"/>
    </location>
</feature>
<dbReference type="InterPro" id="IPR011527">
    <property type="entry name" value="ABC1_TM_dom"/>
</dbReference>
<dbReference type="Gene3D" id="1.20.1560.10">
    <property type="entry name" value="ABC transporter type 1, transmembrane domain"/>
    <property type="match status" value="2"/>
</dbReference>
<keyword evidence="7 9" id="KW-0472">Membrane</keyword>
<dbReference type="FunFam" id="3.40.50.300:FF:003218">
    <property type="entry name" value="ABC a-pheromone efflux pump AtrD"/>
    <property type="match status" value="1"/>
</dbReference>
<evidence type="ECO:0000256" key="5">
    <source>
        <dbReference type="ARBA" id="ARBA00022840"/>
    </source>
</evidence>
<dbReference type="SMART" id="SM00382">
    <property type="entry name" value="AAA"/>
    <property type="match status" value="2"/>
</dbReference>